<name>A0A8T1PJJ7_CARIL</name>
<dbReference type="InterPro" id="IPR016135">
    <property type="entry name" value="UBQ-conjugating_enzyme/RWD"/>
</dbReference>
<keyword evidence="4" id="KW-1185">Reference proteome</keyword>
<dbReference type="AlphaFoldDB" id="A0A8T1PJJ7"/>
<gene>
    <name evidence="3" type="ORF">CIPAW_09G020500</name>
</gene>
<dbReference type="PROSITE" id="PS50127">
    <property type="entry name" value="UBC_2"/>
    <property type="match status" value="1"/>
</dbReference>
<proteinExistence type="predicted"/>
<dbReference type="EMBL" id="CM031817">
    <property type="protein sequence ID" value="KAG6640670.1"/>
    <property type="molecule type" value="Genomic_DNA"/>
</dbReference>
<protein>
    <recommendedName>
        <fullName evidence="2">UBC core domain-containing protein</fullName>
    </recommendedName>
</protein>
<dbReference type="Proteomes" id="UP000811609">
    <property type="component" value="Chromosome 9"/>
</dbReference>
<evidence type="ECO:0000313" key="3">
    <source>
        <dbReference type="EMBL" id="KAG6640670.1"/>
    </source>
</evidence>
<dbReference type="Gene3D" id="3.10.110.10">
    <property type="entry name" value="Ubiquitin Conjugating Enzyme"/>
    <property type="match status" value="1"/>
</dbReference>
<accession>A0A8T1PJJ7</accession>
<organism evidence="3 4">
    <name type="scientific">Carya illinoinensis</name>
    <name type="common">Pecan</name>
    <dbReference type="NCBI Taxonomy" id="32201"/>
    <lineage>
        <taxon>Eukaryota</taxon>
        <taxon>Viridiplantae</taxon>
        <taxon>Streptophyta</taxon>
        <taxon>Embryophyta</taxon>
        <taxon>Tracheophyta</taxon>
        <taxon>Spermatophyta</taxon>
        <taxon>Magnoliopsida</taxon>
        <taxon>eudicotyledons</taxon>
        <taxon>Gunneridae</taxon>
        <taxon>Pentapetalae</taxon>
        <taxon>rosids</taxon>
        <taxon>fabids</taxon>
        <taxon>Fagales</taxon>
        <taxon>Juglandaceae</taxon>
        <taxon>Carya</taxon>
    </lineage>
</organism>
<evidence type="ECO:0000256" key="1">
    <source>
        <dbReference type="SAM" id="MobiDB-lite"/>
    </source>
</evidence>
<evidence type="ECO:0000259" key="2">
    <source>
        <dbReference type="PROSITE" id="PS50127"/>
    </source>
</evidence>
<dbReference type="InterPro" id="IPR000608">
    <property type="entry name" value="UBC"/>
</dbReference>
<reference evidence="3" key="1">
    <citation type="submission" date="2020-12" db="EMBL/GenBank/DDBJ databases">
        <title>WGS assembly of Carya illinoinensis cv. Pawnee.</title>
        <authorList>
            <person name="Platts A."/>
            <person name="Shu S."/>
            <person name="Wright S."/>
            <person name="Barry K."/>
            <person name="Edger P."/>
            <person name="Pires J.C."/>
            <person name="Schmutz J."/>
        </authorList>
    </citation>
    <scope>NUCLEOTIDE SEQUENCE</scope>
    <source>
        <tissue evidence="3">Leaf</tissue>
    </source>
</reference>
<comment type="caution">
    <text evidence="3">The sequence shown here is derived from an EMBL/GenBank/DDBJ whole genome shotgun (WGS) entry which is preliminary data.</text>
</comment>
<feature type="compositionally biased region" description="Basic and acidic residues" evidence="1">
    <location>
        <begin position="1"/>
        <end position="15"/>
    </location>
</feature>
<dbReference type="SUPFAM" id="SSF54495">
    <property type="entry name" value="UBC-like"/>
    <property type="match status" value="1"/>
</dbReference>
<dbReference type="OrthoDB" id="1479104at2759"/>
<evidence type="ECO:0000313" key="4">
    <source>
        <dbReference type="Proteomes" id="UP000811609"/>
    </source>
</evidence>
<sequence length="48" mass="5286">MASKKILKDLKDLQRDPSTSCSAGPVAEDMFRWQATIIGLNDGPFLGY</sequence>
<feature type="region of interest" description="Disordered" evidence="1">
    <location>
        <begin position="1"/>
        <end position="22"/>
    </location>
</feature>
<feature type="domain" description="UBC core" evidence="2">
    <location>
        <begin position="1"/>
        <end position="48"/>
    </location>
</feature>